<dbReference type="PRINTS" id="PR00725">
    <property type="entry name" value="DADACBPTASE1"/>
</dbReference>
<keyword evidence="6" id="KW-0961">Cell wall biogenesis/degradation</keyword>
<comment type="caution">
    <text evidence="11">The sequence shown here is derived from an EMBL/GenBank/DDBJ whole genome shotgun (WGS) entry which is preliminary data.</text>
</comment>
<keyword evidence="4" id="KW-0133">Cell shape</keyword>
<dbReference type="SUPFAM" id="SSF56601">
    <property type="entry name" value="beta-lactamase/transpeptidase-like"/>
    <property type="match status" value="1"/>
</dbReference>
<sequence length="331" mass="35361">MAIFAGGKNIRAALGAAVMLIALAPAAIAEKYASIVVDADTNEVLHARHADEPRFPASLTKAMTLYMLFDALKSGEVTLNERIHVSSHAASQPPSALRLKAGSTISVRDAIDALVTKSANDVAAAVGERLGGSESRFATLMTAKAKSLGMNNTTFRNASGLPDTRQLSTARDMAILAERLLEDHADYYHYFSRASFSWGGRSYKNHNNLLKNVAGVDGIKTGYTRASGFNLMSSAKRDGRRVIAVMFGGSTAKSRDAHVTDLIEAAYKSFDENNEPDELKASYAFSALQSPIDPDGAALPMLNGQVFNANNPRGEGDESGTFEELVPALTE</sequence>
<dbReference type="PANTHER" id="PTHR21581">
    <property type="entry name" value="D-ALANYL-D-ALANINE CARBOXYPEPTIDASE"/>
    <property type="match status" value="1"/>
</dbReference>
<evidence type="ECO:0000256" key="8">
    <source>
        <dbReference type="SAM" id="MobiDB-lite"/>
    </source>
</evidence>
<evidence type="ECO:0000256" key="6">
    <source>
        <dbReference type="ARBA" id="ARBA00023316"/>
    </source>
</evidence>
<proteinExistence type="inferred from homology"/>
<feature type="region of interest" description="Disordered" evidence="8">
    <location>
        <begin position="310"/>
        <end position="331"/>
    </location>
</feature>
<evidence type="ECO:0000256" key="5">
    <source>
        <dbReference type="ARBA" id="ARBA00022984"/>
    </source>
</evidence>
<comment type="similarity">
    <text evidence="1 7">Belongs to the peptidase S11 family.</text>
</comment>
<evidence type="ECO:0000256" key="7">
    <source>
        <dbReference type="RuleBase" id="RU004016"/>
    </source>
</evidence>
<keyword evidence="3" id="KW-0378">Hydrolase</keyword>
<dbReference type="EMBL" id="BMKF01000001">
    <property type="protein sequence ID" value="GGB63322.1"/>
    <property type="molecule type" value="Genomic_DNA"/>
</dbReference>
<evidence type="ECO:0000313" key="11">
    <source>
        <dbReference type="EMBL" id="GGB63322.1"/>
    </source>
</evidence>
<evidence type="ECO:0000256" key="9">
    <source>
        <dbReference type="SAM" id="SignalP"/>
    </source>
</evidence>
<feature type="chain" id="PRO_5046887975" description="Peptidase S11 D-alanyl-D-alanine carboxypeptidase A N-terminal domain-containing protein" evidence="9">
    <location>
        <begin position="30"/>
        <end position="331"/>
    </location>
</feature>
<evidence type="ECO:0000256" key="4">
    <source>
        <dbReference type="ARBA" id="ARBA00022960"/>
    </source>
</evidence>
<protein>
    <recommendedName>
        <fullName evidence="10">Peptidase S11 D-alanyl-D-alanine carboxypeptidase A N-terminal domain-containing protein</fullName>
    </recommendedName>
</protein>
<feature type="domain" description="Peptidase S11 D-alanyl-D-alanine carboxypeptidase A N-terminal" evidence="10">
    <location>
        <begin position="33"/>
        <end position="250"/>
    </location>
</feature>
<evidence type="ECO:0000256" key="3">
    <source>
        <dbReference type="ARBA" id="ARBA00022801"/>
    </source>
</evidence>
<evidence type="ECO:0000256" key="2">
    <source>
        <dbReference type="ARBA" id="ARBA00022729"/>
    </source>
</evidence>
<evidence type="ECO:0000259" key="10">
    <source>
        <dbReference type="Pfam" id="PF00768"/>
    </source>
</evidence>
<dbReference type="Gene3D" id="3.40.710.10">
    <property type="entry name" value="DD-peptidase/beta-lactamase superfamily"/>
    <property type="match status" value="1"/>
</dbReference>
<dbReference type="Proteomes" id="UP000628854">
    <property type="component" value="Unassembled WGS sequence"/>
</dbReference>
<accession>A0ABQ1J9G6</accession>
<name>A0ABQ1J9G6_9PROT</name>
<dbReference type="RefSeq" id="WP_084391581.1">
    <property type="nucleotide sequence ID" value="NZ_BMKF01000001.1"/>
</dbReference>
<keyword evidence="2 9" id="KW-0732">Signal</keyword>
<feature type="signal peptide" evidence="9">
    <location>
        <begin position="1"/>
        <end position="29"/>
    </location>
</feature>
<dbReference type="InterPro" id="IPR018044">
    <property type="entry name" value="Peptidase_S11"/>
</dbReference>
<dbReference type="InterPro" id="IPR012338">
    <property type="entry name" value="Beta-lactam/transpept-like"/>
</dbReference>
<keyword evidence="5" id="KW-0573">Peptidoglycan synthesis</keyword>
<evidence type="ECO:0000256" key="1">
    <source>
        <dbReference type="ARBA" id="ARBA00007164"/>
    </source>
</evidence>
<organism evidence="11 12">
    <name type="scientific">Henriciella pelagia</name>
    <dbReference type="NCBI Taxonomy" id="1977912"/>
    <lineage>
        <taxon>Bacteria</taxon>
        <taxon>Pseudomonadati</taxon>
        <taxon>Pseudomonadota</taxon>
        <taxon>Alphaproteobacteria</taxon>
        <taxon>Hyphomonadales</taxon>
        <taxon>Hyphomonadaceae</taxon>
        <taxon>Henriciella</taxon>
    </lineage>
</organism>
<dbReference type="InterPro" id="IPR001967">
    <property type="entry name" value="Peptidase_S11_N"/>
</dbReference>
<gene>
    <name evidence="11" type="ORF">GCM10011503_10020</name>
</gene>
<dbReference type="Pfam" id="PF00768">
    <property type="entry name" value="Peptidase_S11"/>
    <property type="match status" value="1"/>
</dbReference>
<reference evidence="12" key="1">
    <citation type="journal article" date="2019" name="Int. J. Syst. Evol. Microbiol.">
        <title>The Global Catalogue of Microorganisms (GCM) 10K type strain sequencing project: providing services to taxonomists for standard genome sequencing and annotation.</title>
        <authorList>
            <consortium name="The Broad Institute Genomics Platform"/>
            <consortium name="The Broad Institute Genome Sequencing Center for Infectious Disease"/>
            <person name="Wu L."/>
            <person name="Ma J."/>
        </authorList>
    </citation>
    <scope>NUCLEOTIDE SEQUENCE [LARGE SCALE GENOMIC DNA]</scope>
    <source>
        <strain evidence="12">CGMCC 1.15928</strain>
    </source>
</reference>
<evidence type="ECO:0000313" key="12">
    <source>
        <dbReference type="Proteomes" id="UP000628854"/>
    </source>
</evidence>
<dbReference type="PANTHER" id="PTHR21581:SF6">
    <property type="entry name" value="TRAFFICKING PROTEIN PARTICLE COMPLEX SUBUNIT 12"/>
    <property type="match status" value="1"/>
</dbReference>
<keyword evidence="12" id="KW-1185">Reference proteome</keyword>